<gene>
    <name evidence="2" type="ORF">NCTC11388_03384</name>
</gene>
<organism evidence="2 3">
    <name type="scientific">Sphingobacterium spiritivorum</name>
    <name type="common">Flavobacterium spiritivorum</name>
    <dbReference type="NCBI Taxonomy" id="258"/>
    <lineage>
        <taxon>Bacteria</taxon>
        <taxon>Pseudomonadati</taxon>
        <taxon>Bacteroidota</taxon>
        <taxon>Sphingobacteriia</taxon>
        <taxon>Sphingobacteriales</taxon>
        <taxon>Sphingobacteriaceae</taxon>
        <taxon>Sphingobacterium</taxon>
    </lineage>
</organism>
<feature type="signal peptide" evidence="1">
    <location>
        <begin position="1"/>
        <end position="21"/>
    </location>
</feature>
<evidence type="ECO:0000256" key="1">
    <source>
        <dbReference type="SAM" id="SignalP"/>
    </source>
</evidence>
<proteinExistence type="predicted"/>
<feature type="chain" id="PRO_5016731006" description="Beta-xylosidase" evidence="1">
    <location>
        <begin position="22"/>
        <end position="391"/>
    </location>
</feature>
<keyword evidence="1" id="KW-0732">Signal</keyword>
<dbReference type="AlphaFoldDB" id="A0A380CM47"/>
<accession>A0A380CM47</accession>
<name>A0A380CM47_SPHSI</name>
<dbReference type="Proteomes" id="UP000254893">
    <property type="component" value="Unassembled WGS sequence"/>
</dbReference>
<dbReference type="InterPro" id="IPR023296">
    <property type="entry name" value="Glyco_hydro_beta-prop_sf"/>
</dbReference>
<dbReference type="EMBL" id="UGYW01000002">
    <property type="protein sequence ID" value="SUJ23971.1"/>
    <property type="molecule type" value="Genomic_DNA"/>
</dbReference>
<dbReference type="SUPFAM" id="SSF75005">
    <property type="entry name" value="Arabinanase/levansucrase/invertase"/>
    <property type="match status" value="1"/>
</dbReference>
<evidence type="ECO:0000313" key="3">
    <source>
        <dbReference type="Proteomes" id="UP000254893"/>
    </source>
</evidence>
<evidence type="ECO:0008006" key="4">
    <source>
        <dbReference type="Google" id="ProtNLM"/>
    </source>
</evidence>
<dbReference type="Gene3D" id="2.115.10.20">
    <property type="entry name" value="Glycosyl hydrolase domain, family 43"/>
    <property type="match status" value="1"/>
</dbReference>
<evidence type="ECO:0000313" key="2">
    <source>
        <dbReference type="EMBL" id="SUJ23971.1"/>
    </source>
</evidence>
<reference evidence="2 3" key="1">
    <citation type="submission" date="2018-06" db="EMBL/GenBank/DDBJ databases">
        <authorList>
            <consortium name="Pathogen Informatics"/>
            <person name="Doyle S."/>
        </authorList>
    </citation>
    <scope>NUCLEOTIDE SEQUENCE [LARGE SCALE GENOMIC DNA]</scope>
    <source>
        <strain evidence="2 3">NCTC11388</strain>
    </source>
</reference>
<sequence length="391" mass="43932">MRKQILLKLSFAIYLMSSAFQQTTQAQLAASGINLRSYIMNMDMPRLNLQVSSTKVVAPAIEIAVTAVGRASAEGKNDGQRLPLLYDSFCHPSVVYVDNKWNGFRYWMAMSPYFGQTKSDPGFENPTVVCSNDGIHWEEPKGIRNPIDIPPAKPSHAYWSDPKLYLDDKGLMHIFYRGDAMPNGKLGVRFGDHERAIVHRSSRDGASWSKVWMLYSSDSEGVDAANLLLSPAIFQDHTGKYNCYDVIYSSAKHPIGPQGNQTHAFVHRRTSAQIDSFGKFSTTQLCKFINRPWGTGMDPWHLDAFMVGRLYFMLIDVGRVNNYYGNELYIAYSQDGINFKVINTPLSPSGAYKSAMYPIKADGNEIQLGLYRADNKTGVISYEIVSLMHKD</sequence>
<protein>
    <recommendedName>
        <fullName evidence="4">Beta-xylosidase</fullName>
    </recommendedName>
</protein>
<dbReference type="RefSeq" id="WP_115170880.1">
    <property type="nucleotide sequence ID" value="NZ_UGYW01000002.1"/>
</dbReference>